<evidence type="ECO:0000256" key="1">
    <source>
        <dbReference type="ARBA" id="ARBA00022475"/>
    </source>
</evidence>
<dbReference type="CDD" id="cd04187">
    <property type="entry name" value="DPM1_like_bac"/>
    <property type="match status" value="1"/>
</dbReference>
<dbReference type="Gene3D" id="3.90.550.10">
    <property type="entry name" value="Spore Coat Polysaccharide Biosynthesis Protein SpsA, Chain A"/>
    <property type="match status" value="1"/>
</dbReference>
<evidence type="ECO:0000256" key="6">
    <source>
        <dbReference type="ARBA" id="ARBA00022989"/>
    </source>
</evidence>
<keyword evidence="1" id="KW-1003">Cell membrane</keyword>
<dbReference type="Pfam" id="PF00535">
    <property type="entry name" value="Glycos_transf_2"/>
    <property type="match status" value="1"/>
</dbReference>
<name>A0A382W0N9_9ZZZZ</name>
<dbReference type="GO" id="GO:0016757">
    <property type="term" value="F:glycosyltransferase activity"/>
    <property type="evidence" value="ECO:0007669"/>
    <property type="project" value="UniProtKB-KW"/>
</dbReference>
<dbReference type="EMBL" id="UINC01156091">
    <property type="protein sequence ID" value="SVD52313.1"/>
    <property type="molecule type" value="Genomic_DNA"/>
</dbReference>
<feature type="domain" description="Glycosyltransferase 2-like" evidence="8">
    <location>
        <begin position="4"/>
        <end position="166"/>
    </location>
</feature>
<dbReference type="SUPFAM" id="SSF53448">
    <property type="entry name" value="Nucleotide-diphospho-sugar transferases"/>
    <property type="match status" value="1"/>
</dbReference>
<keyword evidence="3" id="KW-0808">Transferase</keyword>
<organism evidence="9">
    <name type="scientific">marine metagenome</name>
    <dbReference type="NCBI Taxonomy" id="408172"/>
    <lineage>
        <taxon>unclassified sequences</taxon>
        <taxon>metagenomes</taxon>
        <taxon>ecological metagenomes</taxon>
    </lineage>
</organism>
<dbReference type="GO" id="GO:0009103">
    <property type="term" value="P:lipopolysaccharide biosynthetic process"/>
    <property type="evidence" value="ECO:0007669"/>
    <property type="project" value="UniProtKB-KW"/>
</dbReference>
<proteinExistence type="predicted"/>
<dbReference type="InterPro" id="IPR050256">
    <property type="entry name" value="Glycosyltransferase_2"/>
</dbReference>
<reference evidence="9" key="1">
    <citation type="submission" date="2018-05" db="EMBL/GenBank/DDBJ databases">
        <authorList>
            <person name="Lanie J.A."/>
            <person name="Ng W.-L."/>
            <person name="Kazmierczak K.M."/>
            <person name="Andrzejewski T.M."/>
            <person name="Davidsen T.M."/>
            <person name="Wayne K.J."/>
            <person name="Tettelin H."/>
            <person name="Glass J.I."/>
            <person name="Rusch D."/>
            <person name="Podicherti R."/>
            <person name="Tsui H.-C.T."/>
            <person name="Winkler M.E."/>
        </authorList>
    </citation>
    <scope>NUCLEOTIDE SEQUENCE</scope>
</reference>
<dbReference type="InterPro" id="IPR029044">
    <property type="entry name" value="Nucleotide-diphossugar_trans"/>
</dbReference>
<dbReference type="InterPro" id="IPR001173">
    <property type="entry name" value="Glyco_trans_2-like"/>
</dbReference>
<evidence type="ECO:0000259" key="8">
    <source>
        <dbReference type="Pfam" id="PF00535"/>
    </source>
</evidence>
<evidence type="ECO:0000256" key="7">
    <source>
        <dbReference type="ARBA" id="ARBA00023136"/>
    </source>
</evidence>
<evidence type="ECO:0000313" key="9">
    <source>
        <dbReference type="EMBL" id="SVD52313.1"/>
    </source>
</evidence>
<keyword evidence="4" id="KW-0812">Transmembrane</keyword>
<keyword evidence="2" id="KW-0328">Glycosyltransferase</keyword>
<evidence type="ECO:0000256" key="4">
    <source>
        <dbReference type="ARBA" id="ARBA00022692"/>
    </source>
</evidence>
<feature type="non-terminal residue" evidence="9">
    <location>
        <position position="231"/>
    </location>
</feature>
<keyword evidence="6" id="KW-1133">Transmembrane helix</keyword>
<sequence length="231" mass="26325">MDLSVIIPVYNEQDSIKLLVKQLIDLQEQLPEKIMQIIFVDDGSNDDTNKIINREISDYSNMEIICLSKNFGQTAALSAGIDNADGDVLITMDADLQNDPSDIPKLLNKLEDGYDVASGWRDKRNDKYFSRILPSKIANWIVSKISGIQLHDYGCTLKAYRKEILEGVKLYGEMHRFIPIYVAWQGGKVTEIPVKHHQRKFGKSKYGLSRTVSVIADLIFLKYMEKQFAHP</sequence>
<dbReference type="PANTHER" id="PTHR48090">
    <property type="entry name" value="UNDECAPRENYL-PHOSPHATE 4-DEOXY-4-FORMAMIDO-L-ARABINOSE TRANSFERASE-RELATED"/>
    <property type="match status" value="1"/>
</dbReference>
<evidence type="ECO:0000256" key="3">
    <source>
        <dbReference type="ARBA" id="ARBA00022679"/>
    </source>
</evidence>
<dbReference type="GO" id="GO:0005886">
    <property type="term" value="C:plasma membrane"/>
    <property type="evidence" value="ECO:0007669"/>
    <property type="project" value="TreeGrafter"/>
</dbReference>
<evidence type="ECO:0000256" key="2">
    <source>
        <dbReference type="ARBA" id="ARBA00022676"/>
    </source>
</evidence>
<accession>A0A382W0N9</accession>
<keyword evidence="5" id="KW-0448">Lipopolysaccharide biosynthesis</keyword>
<evidence type="ECO:0000256" key="5">
    <source>
        <dbReference type="ARBA" id="ARBA00022985"/>
    </source>
</evidence>
<gene>
    <name evidence="9" type="ORF">METZ01_LOCUS405167</name>
</gene>
<dbReference type="PANTHER" id="PTHR48090:SF3">
    <property type="entry name" value="UNDECAPRENYL-PHOSPHATE 4-DEOXY-4-FORMAMIDO-L-ARABINOSE TRANSFERASE"/>
    <property type="match status" value="1"/>
</dbReference>
<protein>
    <recommendedName>
        <fullName evidence="8">Glycosyltransferase 2-like domain-containing protein</fullName>
    </recommendedName>
</protein>
<dbReference type="AlphaFoldDB" id="A0A382W0N9"/>
<keyword evidence="7" id="KW-0472">Membrane</keyword>